<dbReference type="Gene3D" id="3.30.2070.10">
    <property type="entry name" value="Formate dehydrogenase/DMSO reductase"/>
    <property type="match status" value="1"/>
</dbReference>
<dbReference type="Gene3D" id="3.40.50.740">
    <property type="match status" value="1"/>
</dbReference>
<dbReference type="CDD" id="cd02784">
    <property type="entry name" value="MopB_CT_PHLH"/>
    <property type="match status" value="1"/>
</dbReference>
<dbReference type="RefSeq" id="WP_285726034.1">
    <property type="nucleotide sequence ID" value="NZ_BSDD01000004.1"/>
</dbReference>
<dbReference type="PANTHER" id="PTHR42783:SF3">
    <property type="entry name" value="GLUTAMATE SYNTHASE [NADPH] SMALL CHAIN-RELATED"/>
    <property type="match status" value="1"/>
</dbReference>
<dbReference type="NCBIfam" id="TIGR04519">
    <property type="entry name" value="MoCo_extend_TAT"/>
    <property type="match status" value="1"/>
</dbReference>
<proteinExistence type="predicted"/>
<gene>
    <name evidence="2" type="ORF">GETHPA_21600</name>
</gene>
<protein>
    <submittedName>
        <fullName evidence="2">Molybdopterin oxidoreductase</fullName>
    </submittedName>
</protein>
<dbReference type="InterPro" id="IPR009010">
    <property type="entry name" value="Asp_de-COase-like_dom_sf"/>
</dbReference>
<dbReference type="PANTHER" id="PTHR42783">
    <property type="entry name" value="GLUTAMATE SYNTHASE [NADPH] SMALL CHAIN"/>
    <property type="match status" value="1"/>
</dbReference>
<dbReference type="SUPFAM" id="SSF54862">
    <property type="entry name" value="4Fe-4S ferredoxins"/>
    <property type="match status" value="1"/>
</dbReference>
<keyword evidence="3" id="KW-1185">Reference proteome</keyword>
<evidence type="ECO:0000313" key="2">
    <source>
        <dbReference type="EMBL" id="GLH70627.1"/>
    </source>
</evidence>
<feature type="domain" description="4Fe-4S ferredoxin-type" evidence="1">
    <location>
        <begin position="822"/>
        <end position="853"/>
    </location>
</feature>
<dbReference type="PROSITE" id="PS51379">
    <property type="entry name" value="4FE4S_FER_2"/>
    <property type="match status" value="2"/>
</dbReference>
<dbReference type="Pfam" id="PF13247">
    <property type="entry name" value="Fer4_11"/>
    <property type="match status" value="1"/>
</dbReference>
<dbReference type="InterPro" id="IPR030948">
    <property type="entry name" value="TAT_var_transloc_signal_dom"/>
</dbReference>
<dbReference type="Gene3D" id="2.40.40.20">
    <property type="match status" value="1"/>
</dbReference>
<reference evidence="2 3" key="1">
    <citation type="journal article" date="2023" name="Antonie Van Leeuwenhoek">
        <title>Mesoterricola silvestris gen. nov., sp. nov., Mesoterricola sediminis sp. nov., Geothrix oryzae sp. nov., Geothrix edaphica sp. nov., Geothrix rubra sp. nov., and Geothrix limicola sp. nov., six novel members of Acidobacteriota isolated from soils.</title>
        <authorList>
            <person name="Itoh H."/>
            <person name="Sugisawa Y."/>
            <person name="Mise K."/>
            <person name="Xu Z."/>
            <person name="Kuniyasu M."/>
            <person name="Ushijima N."/>
            <person name="Kawano K."/>
            <person name="Kobayashi E."/>
            <person name="Shiratori Y."/>
            <person name="Masuda Y."/>
            <person name="Senoo K."/>
        </authorList>
    </citation>
    <scope>NUCLEOTIDE SEQUENCE [LARGE SCALE GENOMIC DNA]</scope>
    <source>
        <strain evidence="2 3">Red803</strain>
    </source>
</reference>
<dbReference type="SUPFAM" id="SSF50692">
    <property type="entry name" value="ADC-like"/>
    <property type="match status" value="1"/>
</dbReference>
<dbReference type="CDD" id="cd10551">
    <property type="entry name" value="PsrB"/>
    <property type="match status" value="1"/>
</dbReference>
<accession>A0ABQ5Q755</accession>
<dbReference type="Gene3D" id="3.30.70.20">
    <property type="match status" value="2"/>
</dbReference>
<dbReference type="SUPFAM" id="SSF53706">
    <property type="entry name" value="Formate dehydrogenase/DMSO reductase, domains 1-3"/>
    <property type="match status" value="1"/>
</dbReference>
<feature type="domain" description="4Fe-4S ferredoxin-type" evidence="1">
    <location>
        <begin position="767"/>
        <end position="797"/>
    </location>
</feature>
<dbReference type="Proteomes" id="UP001165089">
    <property type="component" value="Unassembled WGS sequence"/>
</dbReference>
<name>A0ABQ5Q755_9BACT</name>
<dbReference type="Gene3D" id="2.20.25.90">
    <property type="entry name" value="ADC-like domains"/>
    <property type="match status" value="1"/>
</dbReference>
<organism evidence="2 3">
    <name type="scientific">Geothrix rubra</name>
    <dbReference type="NCBI Taxonomy" id="2927977"/>
    <lineage>
        <taxon>Bacteria</taxon>
        <taxon>Pseudomonadati</taxon>
        <taxon>Acidobacteriota</taxon>
        <taxon>Holophagae</taxon>
        <taxon>Holophagales</taxon>
        <taxon>Holophagaceae</taxon>
        <taxon>Geothrix</taxon>
    </lineage>
</organism>
<dbReference type="Gene3D" id="3.40.228.10">
    <property type="entry name" value="Dimethylsulfoxide Reductase, domain 2"/>
    <property type="match status" value="1"/>
</dbReference>
<dbReference type="InterPro" id="IPR017896">
    <property type="entry name" value="4Fe4S_Fe-S-bd"/>
</dbReference>
<evidence type="ECO:0000313" key="3">
    <source>
        <dbReference type="Proteomes" id="UP001165089"/>
    </source>
</evidence>
<sequence length="1003" mass="107690">MKTQIPPSPEPPVEIPRYWRTLGEREETPEARKAAHDEFLPGAVDVADLPAPSEFSRRGFLGLMGGAAALAATVACDRKGQGTIVPYTRRPVEVIPGVANYYASARQEGRRAYSVLVKTREGRPIHITGNDEHPGFKGKTSPRTIADIMGLYDADRLRAPKAEGRPLAWAEADSRMTAALAGAKAAGKPVLLITGAVASPSRKALFADLKAALPTLEHLAWEPVRGDGAAEGARAVFGTDVEVAPRLEKAKVVLSLGADFLSGEDPEALAAFGAKRRLSEPGQATNRLWVLEGPLSITGSNADQRFPVRPSRIAAVAFALAKALQSRGLGLPAGADLSAVPAGVPQGVDIPAEAWKNLVNDLASARREALVLCGAEMSAEAHQAAHLLNAMLGSQALELRAAEPLATVKDLDAAMQGMAAGRYAAVLLWDVNPAYAFPRAQAWKDALAKVPFRAWMGLAEDETAAQCQLLLPVNHWLESWNDFGSGELFILQQPAIGALYDTRQGEDVLLAALKGLGAAVPADYHAYLKARWQKEVYPAGSPVAFERYFEVALHDGLVKDGKAAPAPVFKGATLAAAAKQALAAQGGDLELVLVPGFATHDGRYANNGWLMETPDPVTKMTWDNPLLLSVADARRLKLNDGDLATLTVDGTTLRVPVVLQPGQAKGVVTLALGYGRTTGEMAAGKGVNAFPLMALDPAAPNLRSGVQVAAAGGSKPLSRTQAHHRLDGREIVQSWSLAEYAQEARDRKKGPELVTLYPDQEFPQHKWGMVIDLAACVGCSGCMVGCQSENNVAVVGPEQVTRGREMHWIRLDSYYEGDVDNPKVVHQPMLCQHCDDAPCENVCPVNATNHSPEGLNQMVYNRCVGTRYCANNCPYKVRRFNFLEYTADKVEPESLIYNPEVTVRPRGVMEKCTFCVQRIEDGKIRAKGEDRPLQDGEITPACAVSCPSDAIVFGDLKDPNSKVSQLVKANRSFKVLEELGVKPAITYLADLKNPAIEGGQHEL</sequence>
<dbReference type="EMBL" id="BSDD01000004">
    <property type="protein sequence ID" value="GLH70627.1"/>
    <property type="molecule type" value="Genomic_DNA"/>
</dbReference>
<comment type="caution">
    <text evidence="2">The sequence shown here is derived from an EMBL/GenBank/DDBJ whole genome shotgun (WGS) entry which is preliminary data.</text>
</comment>
<evidence type="ECO:0000259" key="1">
    <source>
        <dbReference type="PROSITE" id="PS51379"/>
    </source>
</evidence>